<evidence type="ECO:0000313" key="11">
    <source>
        <dbReference type="Proteomes" id="UP001162156"/>
    </source>
</evidence>
<dbReference type="PANTHER" id="PTHR48021:SF46">
    <property type="entry name" value="MAJOR FACILITATOR SUPERFAMILY (MFS) PROFILE DOMAIN-CONTAINING PROTEIN"/>
    <property type="match status" value="1"/>
</dbReference>
<organism evidence="10 11">
    <name type="scientific">Rhamnusium bicolor</name>
    <dbReference type="NCBI Taxonomy" id="1586634"/>
    <lineage>
        <taxon>Eukaryota</taxon>
        <taxon>Metazoa</taxon>
        <taxon>Ecdysozoa</taxon>
        <taxon>Arthropoda</taxon>
        <taxon>Hexapoda</taxon>
        <taxon>Insecta</taxon>
        <taxon>Pterygota</taxon>
        <taxon>Neoptera</taxon>
        <taxon>Endopterygota</taxon>
        <taxon>Coleoptera</taxon>
        <taxon>Polyphaga</taxon>
        <taxon>Cucujiformia</taxon>
        <taxon>Chrysomeloidea</taxon>
        <taxon>Cerambycidae</taxon>
        <taxon>Lepturinae</taxon>
        <taxon>Rhagiini</taxon>
        <taxon>Rhamnusium</taxon>
    </lineage>
</organism>
<dbReference type="Gene3D" id="1.20.1250.20">
    <property type="entry name" value="MFS general substrate transporter like domains"/>
    <property type="match status" value="1"/>
</dbReference>
<dbReference type="FunFam" id="1.20.1250.20:FF:000218">
    <property type="entry name" value="facilitated trehalose transporter Tret1"/>
    <property type="match status" value="1"/>
</dbReference>
<evidence type="ECO:0000256" key="3">
    <source>
        <dbReference type="ARBA" id="ARBA00022475"/>
    </source>
</evidence>
<dbReference type="EMBL" id="JANEYF010003076">
    <property type="protein sequence ID" value="KAJ8939502.1"/>
    <property type="molecule type" value="Genomic_DNA"/>
</dbReference>
<keyword evidence="7 8" id="KW-0472">Membrane</keyword>
<keyword evidence="3" id="KW-1003">Cell membrane</keyword>
<dbReference type="GO" id="GO:0005886">
    <property type="term" value="C:plasma membrane"/>
    <property type="evidence" value="ECO:0007669"/>
    <property type="project" value="UniProtKB-SubCell"/>
</dbReference>
<feature type="transmembrane region" description="Helical" evidence="8">
    <location>
        <begin position="299"/>
        <end position="320"/>
    </location>
</feature>
<evidence type="ECO:0000259" key="9">
    <source>
        <dbReference type="PROSITE" id="PS50850"/>
    </source>
</evidence>
<dbReference type="Pfam" id="PF00083">
    <property type="entry name" value="Sugar_tr"/>
    <property type="match status" value="1"/>
</dbReference>
<dbReference type="InterPro" id="IPR005829">
    <property type="entry name" value="Sugar_transporter_CS"/>
</dbReference>
<dbReference type="PROSITE" id="PS50850">
    <property type="entry name" value="MFS"/>
    <property type="match status" value="1"/>
</dbReference>
<evidence type="ECO:0000256" key="8">
    <source>
        <dbReference type="SAM" id="Phobius"/>
    </source>
</evidence>
<feature type="transmembrane region" description="Helical" evidence="8">
    <location>
        <begin position="93"/>
        <end position="116"/>
    </location>
</feature>
<gene>
    <name evidence="10" type="ORF">NQ314_011117</name>
</gene>
<evidence type="ECO:0000256" key="4">
    <source>
        <dbReference type="ARBA" id="ARBA00022597"/>
    </source>
</evidence>
<evidence type="ECO:0000256" key="1">
    <source>
        <dbReference type="ARBA" id="ARBA00004651"/>
    </source>
</evidence>
<dbReference type="SUPFAM" id="SSF103473">
    <property type="entry name" value="MFS general substrate transporter"/>
    <property type="match status" value="1"/>
</dbReference>
<comment type="subcellular location">
    <subcellularLocation>
        <location evidence="1">Cell membrane</location>
        <topology evidence="1">Multi-pass membrane protein</topology>
    </subcellularLocation>
</comment>
<keyword evidence="11" id="KW-1185">Reference proteome</keyword>
<dbReference type="PANTHER" id="PTHR48021">
    <property type="match status" value="1"/>
</dbReference>
<evidence type="ECO:0000256" key="6">
    <source>
        <dbReference type="ARBA" id="ARBA00022989"/>
    </source>
</evidence>
<protein>
    <recommendedName>
        <fullName evidence="9">Major facilitator superfamily (MFS) profile domain-containing protein</fullName>
    </recommendedName>
</protein>
<keyword evidence="5 8" id="KW-0812">Transmembrane</keyword>
<dbReference type="InterPro" id="IPR020846">
    <property type="entry name" value="MFS_dom"/>
</dbReference>
<comment type="caution">
    <text evidence="10">The sequence shown here is derived from an EMBL/GenBank/DDBJ whole genome shotgun (WGS) entry which is preliminary data.</text>
</comment>
<feature type="transmembrane region" description="Helical" evidence="8">
    <location>
        <begin position="403"/>
        <end position="421"/>
    </location>
</feature>
<keyword evidence="2" id="KW-0813">Transport</keyword>
<proteinExistence type="predicted"/>
<dbReference type="InterPro" id="IPR036259">
    <property type="entry name" value="MFS_trans_sf"/>
</dbReference>
<dbReference type="InterPro" id="IPR050549">
    <property type="entry name" value="MFS_Trehalose_Transporter"/>
</dbReference>
<feature type="transmembrane region" description="Helical" evidence="8">
    <location>
        <begin position="21"/>
        <end position="42"/>
    </location>
</feature>
<accession>A0AAV8XLU4</accession>
<evidence type="ECO:0000256" key="5">
    <source>
        <dbReference type="ARBA" id="ARBA00022692"/>
    </source>
</evidence>
<feature type="transmembrane region" description="Helical" evidence="8">
    <location>
        <begin position="128"/>
        <end position="147"/>
    </location>
</feature>
<feature type="transmembrane region" description="Helical" evidence="8">
    <location>
        <begin position="340"/>
        <end position="359"/>
    </location>
</feature>
<dbReference type="PROSITE" id="PS00216">
    <property type="entry name" value="SUGAR_TRANSPORT_1"/>
    <property type="match status" value="1"/>
</dbReference>
<dbReference type="AlphaFoldDB" id="A0AAV8XLU4"/>
<evidence type="ECO:0000313" key="10">
    <source>
        <dbReference type="EMBL" id="KAJ8939502.1"/>
    </source>
</evidence>
<evidence type="ECO:0000256" key="2">
    <source>
        <dbReference type="ARBA" id="ARBA00022448"/>
    </source>
</evidence>
<reference evidence="10" key="1">
    <citation type="journal article" date="2023" name="Insect Mol. Biol.">
        <title>Genome sequencing provides insights into the evolution of gene families encoding plant cell wall-degrading enzymes in longhorned beetles.</title>
        <authorList>
            <person name="Shin N.R."/>
            <person name="Okamura Y."/>
            <person name="Kirsch R."/>
            <person name="Pauchet Y."/>
        </authorList>
    </citation>
    <scope>NUCLEOTIDE SEQUENCE</scope>
    <source>
        <strain evidence="10">RBIC_L_NR</strain>
    </source>
</reference>
<feature type="domain" description="Major facilitator superfamily (MFS) profile" evidence="9">
    <location>
        <begin position="1"/>
        <end position="425"/>
    </location>
</feature>
<keyword evidence="4" id="KW-0762">Sugar transport</keyword>
<keyword evidence="6 8" id="KW-1133">Transmembrane helix</keyword>
<feature type="transmembrane region" description="Helical" evidence="8">
    <location>
        <begin position="154"/>
        <end position="173"/>
    </location>
</feature>
<sequence length="478" mass="53214">MKINIIKEILEKQDGGKLSQYLAALSAGIALFTAGIHLGWPAPSLRKITSAEYPFEVTSDEGSYIAIISCVGHVIGGNYSVDTSRYHREKMDDFINCVTSGGVGEGAILAILATYIAEMSIPEIRGTLGTFMTTICASGCLFINIIGSYLDIHTTALICFIFPILQWLIFINFPESPYYLIMKKKNEEAAASLRIFRRKNSVEKEIISITADVDRQMSESGTYKDLFTIASNRKAFLLAATARIFQQFTGCTAYTVYYQILIEQSTNLSPVMGSSVLLLVQIAMACLASAFIDKFGRKPLFVLSSGLCFLVLFTLGTFFLLRDYIGIDLSYIDWFPLPMMMLYIIVFSLGLGVALNIFVSEIYSTSIKAKAFSLGSIVFASSMMASTKFYQYTSDNFGMAVPFYTFSGCSLVGTFFFRFVLPETKGQTLEAIQQRLKGNSKKSCLLRQMASGDKKEMFDSNILYKLCLELKKYNIFLK</sequence>
<feature type="transmembrane region" description="Helical" evidence="8">
    <location>
        <begin position="271"/>
        <end position="292"/>
    </location>
</feature>
<dbReference type="InterPro" id="IPR005828">
    <property type="entry name" value="MFS_sugar_transport-like"/>
</dbReference>
<dbReference type="GO" id="GO:0022857">
    <property type="term" value="F:transmembrane transporter activity"/>
    <property type="evidence" value="ECO:0007669"/>
    <property type="project" value="InterPro"/>
</dbReference>
<dbReference type="Proteomes" id="UP001162156">
    <property type="component" value="Unassembled WGS sequence"/>
</dbReference>
<feature type="transmembrane region" description="Helical" evidence="8">
    <location>
        <begin position="62"/>
        <end position="81"/>
    </location>
</feature>
<feature type="transmembrane region" description="Helical" evidence="8">
    <location>
        <begin position="371"/>
        <end position="391"/>
    </location>
</feature>
<name>A0AAV8XLU4_9CUCU</name>
<evidence type="ECO:0000256" key="7">
    <source>
        <dbReference type="ARBA" id="ARBA00023136"/>
    </source>
</evidence>